<comment type="caution">
    <text evidence="1">The sequence shown here is derived from an EMBL/GenBank/DDBJ whole genome shotgun (WGS) entry which is preliminary data.</text>
</comment>
<protein>
    <submittedName>
        <fullName evidence="1">Uncharacterized protein</fullName>
    </submittedName>
</protein>
<dbReference type="Proteomes" id="UP001056766">
    <property type="component" value="Unassembled WGS sequence"/>
</dbReference>
<evidence type="ECO:0000313" key="2">
    <source>
        <dbReference type="Proteomes" id="UP001056766"/>
    </source>
</evidence>
<dbReference type="EMBL" id="JAGSOI010000064">
    <property type="protein sequence ID" value="MCM1987684.1"/>
    <property type="molecule type" value="Genomic_DNA"/>
</dbReference>
<reference evidence="1" key="2">
    <citation type="submission" date="2021-04" db="EMBL/GenBank/DDBJ databases">
        <authorList>
            <person name="Dong X."/>
        </authorList>
    </citation>
    <scope>NUCLEOTIDE SEQUENCE</scope>
    <source>
        <strain evidence="1">LLY</strain>
    </source>
</reference>
<evidence type="ECO:0000313" key="1">
    <source>
        <dbReference type="EMBL" id="MCM1987684.1"/>
    </source>
</evidence>
<name>A0A9E5DDK0_9EURY</name>
<keyword evidence="2" id="KW-1185">Reference proteome</keyword>
<accession>A0A9E5DDK0</accession>
<sequence>MCGVGIVIIGMNYDSQDEMAAASGEYTLDTNYTSEELQDMYRKYNITENDIKFANNELPNFLEGTILSSDYQVLVTEDGKPPEGMELGKDYDIIITEAEMISIIEKAETDYISKYGVDPSNPKLDEVNGYLIPSEEVAKLFYSVN</sequence>
<reference evidence="1" key="1">
    <citation type="journal article" date="2021" name="mSystems">
        <title>Bacteria and Archaea Synergistically Convert Glycine Betaine to Biogenic Methane in the Formosa Cold Seep of the South China Sea.</title>
        <authorList>
            <person name="Li L."/>
            <person name="Zhang W."/>
            <person name="Zhang S."/>
            <person name="Song L."/>
            <person name="Sun Q."/>
            <person name="Zhang H."/>
            <person name="Xiang H."/>
            <person name="Dong X."/>
        </authorList>
    </citation>
    <scope>NUCLEOTIDE SEQUENCE</scope>
    <source>
        <strain evidence="1">LLY</strain>
    </source>
</reference>
<proteinExistence type="predicted"/>
<dbReference type="AlphaFoldDB" id="A0A9E5DDK0"/>
<gene>
    <name evidence="1" type="ORF">KDK67_11950</name>
</gene>
<organism evidence="1 2">
    <name type="scientific">Methanococcoides seepicolus</name>
    <dbReference type="NCBI Taxonomy" id="2828780"/>
    <lineage>
        <taxon>Archaea</taxon>
        <taxon>Methanobacteriati</taxon>
        <taxon>Methanobacteriota</taxon>
        <taxon>Stenosarchaea group</taxon>
        <taxon>Methanomicrobia</taxon>
        <taxon>Methanosarcinales</taxon>
        <taxon>Methanosarcinaceae</taxon>
        <taxon>Methanococcoides</taxon>
    </lineage>
</organism>